<proteinExistence type="predicted"/>
<evidence type="ECO:0000313" key="1">
    <source>
        <dbReference type="EMBL" id="MDV6375081.1"/>
    </source>
</evidence>
<protein>
    <submittedName>
        <fullName evidence="1">Glutaredoxin family protein</fullName>
    </submittedName>
</protein>
<dbReference type="Proteomes" id="UP001276150">
    <property type="component" value="Unassembled WGS sequence"/>
</dbReference>
<comment type="caution">
    <text evidence="1">The sequence shown here is derived from an EMBL/GenBank/DDBJ whole genome shotgun (WGS) entry which is preliminary data.</text>
</comment>
<dbReference type="InterPro" id="IPR036249">
    <property type="entry name" value="Thioredoxin-like_sf"/>
</dbReference>
<accession>A0ABU4DRM3</accession>
<keyword evidence="2" id="KW-1185">Reference proteome</keyword>
<name>A0ABU4DRM3_9DEIO</name>
<organism evidence="1 2">
    <name type="scientific">Deinococcus arenicola</name>
    <dbReference type="NCBI Taxonomy" id="2994950"/>
    <lineage>
        <taxon>Bacteria</taxon>
        <taxon>Thermotogati</taxon>
        <taxon>Deinococcota</taxon>
        <taxon>Deinococci</taxon>
        <taxon>Deinococcales</taxon>
        <taxon>Deinococcaceae</taxon>
        <taxon>Deinococcus</taxon>
    </lineage>
</organism>
<reference evidence="1 2" key="1">
    <citation type="submission" date="2022-11" db="EMBL/GenBank/DDBJ databases">
        <title>Deinococcus ZS9-10, Low Temperature and Draught-tolerating, UV-resistant Bacteria from Continental Antarctica.</title>
        <authorList>
            <person name="Cheng L."/>
        </authorList>
    </citation>
    <scope>NUCLEOTIDE SEQUENCE [LARGE SCALE GENOMIC DNA]</scope>
    <source>
        <strain evidence="1 2">ZS9-10</strain>
    </source>
</reference>
<gene>
    <name evidence="1" type="ORF">ORD21_10830</name>
</gene>
<dbReference type="Pfam" id="PF05768">
    <property type="entry name" value="Glrx-like"/>
    <property type="match status" value="1"/>
</dbReference>
<dbReference type="InterPro" id="IPR008554">
    <property type="entry name" value="Glutaredoxin-like"/>
</dbReference>
<dbReference type="RefSeq" id="WP_317640412.1">
    <property type="nucleotide sequence ID" value="NZ_JAPMIV010000018.1"/>
</dbReference>
<dbReference type="Gene3D" id="3.40.30.10">
    <property type="entry name" value="Glutaredoxin"/>
    <property type="match status" value="1"/>
</dbReference>
<dbReference type="SUPFAM" id="SSF52833">
    <property type="entry name" value="Thioredoxin-like"/>
    <property type="match status" value="1"/>
</dbReference>
<sequence length="105" mass="11604">MTALPPGLPLLGLYTRAGCHLCEQAQQHLVRLNFRVELLDVDSCPEWQRQHGDDVPVLVLRGERVGERVLARGVLSPARLGLIKLQLLRELPGPSPQATVDLDPD</sequence>
<dbReference type="EMBL" id="JAPMIV010000018">
    <property type="protein sequence ID" value="MDV6375081.1"/>
    <property type="molecule type" value="Genomic_DNA"/>
</dbReference>
<evidence type="ECO:0000313" key="2">
    <source>
        <dbReference type="Proteomes" id="UP001276150"/>
    </source>
</evidence>